<feature type="binding site" evidence="8">
    <location>
        <position position="66"/>
    </location>
    <ligand>
        <name>ATP</name>
        <dbReference type="ChEBI" id="CHEBI:30616"/>
    </ligand>
</feature>
<dbReference type="NCBIfam" id="NF003917">
    <property type="entry name" value="PRK05443.1-1"/>
    <property type="match status" value="1"/>
</dbReference>
<evidence type="ECO:0000256" key="8">
    <source>
        <dbReference type="HAMAP-Rule" id="MF_00347"/>
    </source>
</evidence>
<dbReference type="PANTHER" id="PTHR30218:SF0">
    <property type="entry name" value="POLYPHOSPHATE KINASE"/>
    <property type="match status" value="1"/>
</dbReference>
<dbReference type="InterPro" id="IPR041108">
    <property type="entry name" value="PP_kinase_C_1"/>
</dbReference>
<dbReference type="SUPFAM" id="SSF143724">
    <property type="entry name" value="PHP14-like"/>
    <property type="match status" value="1"/>
</dbReference>
<evidence type="ECO:0000313" key="14">
    <source>
        <dbReference type="EMBL" id="MBS3647407.1"/>
    </source>
</evidence>
<comment type="function">
    <text evidence="8 9">Catalyzes the reversible transfer of the terminal phosphate of ATP to form a long-chain polyphosphate (polyP).</text>
</comment>
<dbReference type="InterPro" id="IPR003414">
    <property type="entry name" value="PP_kinase"/>
</dbReference>
<dbReference type="Pfam" id="PF17941">
    <property type="entry name" value="PP_kinase_C_1"/>
    <property type="match status" value="1"/>
</dbReference>
<sequence length="734" mass="83236">MDEVKPLKRYEATELAAPDAVTGNPDRFVNREFSWLQFNRRVLEEAQNPHHPLLERVRFLSISAANLDEFFMVRVAGLAGQVREGITLRSPDGRTPEQQLDQILHEVESLQQDQQVSLATLMDLLRAEGIETVAASALTTDERAWLEDHFQEQIFPVLTPLSIDPAHPFPFIPNLGFSIALRLRHRKDREEMNALLRLPVALRRFIRLPDGKTVVRFIQLEEAVGMFIGRLFPGYELKGSGTFQIIRDSDIEVEEESEDLVRLFETALKRRRRGSVIRIEFDARMPSELRDFVAGELGVPSNRISVIDGPLALSQIAEIYAIPRDDLKFVPYNPRFPERVRDHRGDCLAAIREKDMIVHHPYESFDVVVQFLRQAALDPDVVAIKQTLYRTSNDSPIVRALIDAAEAGKSVTALVELKARFDEEANIRWARDLERAGVQVVFGFLELKTHAKMSLVVRREDGKLRNYVHLGTGNYHPITARIYTDLSFFTTDPQIARDVAQIFNYITGYAEPAEEMAIAMSPLTLRSRILKHIADEIDHARAGRPARIWMKMNALVDPMVIDALYEASRNDVEIDLVVRGICCLRPQVPGLSENIRVKSIVGRFLEHSRIFCFGNGYGLPSDEAIVYIGSADMMPRNLDRRVETLVPITNPTVHEQVLGQIMLGNIMDNQQSFEVLPDGTSRRVMPDEGEEPFNAQEYFMTNPSLSGRGVALKSHAPKQIAQFRRRKKPVAISG</sequence>
<feature type="domain" description="Polyphosphate kinase C-terminal" evidence="13">
    <location>
        <begin position="347"/>
        <end position="511"/>
    </location>
</feature>
<protein>
    <recommendedName>
        <fullName evidence="8 9">Polyphosphate kinase</fullName>
        <ecNumber evidence="8 9">2.7.4.1</ecNumber>
    </recommendedName>
    <alternativeName>
        <fullName evidence="8">ATP-polyphosphate phosphotransferase</fullName>
    </alternativeName>
    <alternativeName>
        <fullName evidence="8">Polyphosphoric acid kinase</fullName>
    </alternativeName>
</protein>
<dbReference type="GO" id="GO:0009358">
    <property type="term" value="C:polyphosphate kinase complex"/>
    <property type="evidence" value="ECO:0007669"/>
    <property type="project" value="InterPro"/>
</dbReference>
<feature type="binding site" evidence="8">
    <location>
        <position position="607"/>
    </location>
    <ligand>
        <name>ATP</name>
        <dbReference type="ChEBI" id="CHEBI:30616"/>
    </ligand>
</feature>
<dbReference type="RefSeq" id="WP_188253187.1">
    <property type="nucleotide sequence ID" value="NZ_JABVCF010000001.1"/>
</dbReference>
<dbReference type="PANTHER" id="PTHR30218">
    <property type="entry name" value="POLYPHOSPHATE KINASE"/>
    <property type="match status" value="1"/>
</dbReference>
<dbReference type="GO" id="GO:0006799">
    <property type="term" value="P:polyphosphate biosynthetic process"/>
    <property type="evidence" value="ECO:0007669"/>
    <property type="project" value="UniProtKB-UniRule"/>
</dbReference>
<keyword evidence="5 8" id="KW-0418">Kinase</keyword>
<dbReference type="GO" id="GO:0008976">
    <property type="term" value="F:polyphosphate kinase activity"/>
    <property type="evidence" value="ECO:0007669"/>
    <property type="project" value="UniProtKB-UniRule"/>
</dbReference>
<evidence type="ECO:0000256" key="3">
    <source>
        <dbReference type="ARBA" id="ARBA00022723"/>
    </source>
</evidence>
<keyword evidence="4 8" id="KW-0547">Nucleotide-binding</keyword>
<comment type="cofactor">
    <cofactor evidence="8">
        <name>Mg(2+)</name>
        <dbReference type="ChEBI" id="CHEBI:18420"/>
    </cofactor>
</comment>
<dbReference type="PIRSF" id="PIRSF015589">
    <property type="entry name" value="PP_kinase"/>
    <property type="match status" value="1"/>
</dbReference>
<feature type="domain" description="Polyphosphate kinase N-terminal" evidence="11">
    <location>
        <begin position="28"/>
        <end position="132"/>
    </location>
</feature>
<keyword evidence="6 8" id="KW-0067">ATP-binding</keyword>
<feature type="domain" description="Polyphosphate kinase C-terminal" evidence="12">
    <location>
        <begin position="520"/>
        <end position="696"/>
    </location>
</feature>
<dbReference type="NCBIfam" id="NF003921">
    <property type="entry name" value="PRK05443.2-2"/>
    <property type="match status" value="1"/>
</dbReference>
<dbReference type="FunFam" id="3.30.870.10:FF:000001">
    <property type="entry name" value="Polyphosphate kinase"/>
    <property type="match status" value="1"/>
</dbReference>
<dbReference type="Gene3D" id="1.20.58.310">
    <property type="entry name" value="Polyphosphate kinase N-terminal domain"/>
    <property type="match status" value="1"/>
</dbReference>
<feature type="binding site" evidence="8">
    <location>
        <position position="420"/>
    </location>
    <ligand>
        <name>Mg(2+)</name>
        <dbReference type="ChEBI" id="CHEBI:18420"/>
    </ligand>
</feature>
<dbReference type="Gene3D" id="3.30.1840.10">
    <property type="entry name" value="Polyphosphate kinase middle domain"/>
    <property type="match status" value="1"/>
</dbReference>
<evidence type="ECO:0000313" key="15">
    <source>
        <dbReference type="Proteomes" id="UP000680348"/>
    </source>
</evidence>
<dbReference type="Pfam" id="PF13090">
    <property type="entry name" value="PP_kinase_C"/>
    <property type="match status" value="1"/>
</dbReference>
<gene>
    <name evidence="8" type="primary">ppk</name>
    <name evidence="14" type="ORF">KEU06_02050</name>
</gene>
<feature type="binding site" evidence="8">
    <location>
        <position position="579"/>
    </location>
    <ligand>
        <name>ATP</name>
        <dbReference type="ChEBI" id="CHEBI:30616"/>
    </ligand>
</feature>
<dbReference type="Proteomes" id="UP000680348">
    <property type="component" value="Unassembled WGS sequence"/>
</dbReference>
<dbReference type="SUPFAM" id="SSF140356">
    <property type="entry name" value="PPK N-terminal domain-like"/>
    <property type="match status" value="1"/>
</dbReference>
<reference evidence="14" key="1">
    <citation type="submission" date="2021-04" db="EMBL/GenBank/DDBJ databases">
        <title>Pseudaminobacter soli sp. nov., isolated from paddy soil contaminated by heavy metals.</title>
        <authorList>
            <person name="Zhang K."/>
        </authorList>
    </citation>
    <scope>NUCLEOTIDE SEQUENCE</scope>
    <source>
        <strain evidence="14">19-2017</strain>
    </source>
</reference>
<keyword evidence="15" id="KW-1185">Reference proteome</keyword>
<comment type="similarity">
    <text evidence="8 9">Belongs to the polyphosphate kinase 1 (PPK1) family.</text>
</comment>
<keyword evidence="1 8" id="KW-0597">Phosphoprotein</keyword>
<dbReference type="InterPro" id="IPR025200">
    <property type="entry name" value="PPK_C_dom2"/>
</dbReference>
<dbReference type="CDD" id="cd09168">
    <property type="entry name" value="PLDc_PaPPK1_C2_like"/>
    <property type="match status" value="1"/>
</dbReference>
<evidence type="ECO:0000256" key="1">
    <source>
        <dbReference type="ARBA" id="ARBA00022553"/>
    </source>
</evidence>
<dbReference type="InterPro" id="IPR024953">
    <property type="entry name" value="PP_kinase_middle"/>
</dbReference>
<feature type="domain" description="Polyphosphate kinase middle" evidence="10">
    <location>
        <begin position="142"/>
        <end position="318"/>
    </location>
</feature>
<dbReference type="EMBL" id="JAGWCR010000001">
    <property type="protein sequence ID" value="MBS3647407.1"/>
    <property type="molecule type" value="Genomic_DNA"/>
</dbReference>
<keyword evidence="3 8" id="KW-0479">Metal-binding</keyword>
<dbReference type="SUPFAM" id="SSF56024">
    <property type="entry name" value="Phospholipase D/nuclease"/>
    <property type="match status" value="2"/>
</dbReference>
<dbReference type="NCBIfam" id="NF003918">
    <property type="entry name" value="PRK05443.1-2"/>
    <property type="match status" value="1"/>
</dbReference>
<evidence type="ECO:0000256" key="2">
    <source>
        <dbReference type="ARBA" id="ARBA00022679"/>
    </source>
</evidence>
<dbReference type="Gene3D" id="3.30.870.10">
    <property type="entry name" value="Endonuclease Chain A"/>
    <property type="match status" value="2"/>
</dbReference>
<feature type="active site" description="Phosphohistidine intermediate" evidence="8">
    <location>
        <position position="450"/>
    </location>
</feature>
<dbReference type="InterPro" id="IPR036832">
    <property type="entry name" value="PPK_N_dom_sf"/>
</dbReference>
<evidence type="ECO:0000259" key="12">
    <source>
        <dbReference type="Pfam" id="PF13090"/>
    </source>
</evidence>
<feature type="binding site" evidence="8">
    <location>
        <position position="390"/>
    </location>
    <ligand>
        <name>Mg(2+)</name>
        <dbReference type="ChEBI" id="CHEBI:18420"/>
    </ligand>
</feature>
<feature type="binding site" evidence="8">
    <location>
        <position position="483"/>
    </location>
    <ligand>
        <name>ATP</name>
        <dbReference type="ChEBI" id="CHEBI:30616"/>
    </ligand>
</feature>
<dbReference type="HAMAP" id="MF_00347">
    <property type="entry name" value="Polyphosphate_kinase"/>
    <property type="match status" value="1"/>
</dbReference>
<comment type="caution">
    <text evidence="14">The sequence shown here is derived from an EMBL/GenBank/DDBJ whole genome shotgun (WGS) entry which is preliminary data.</text>
</comment>
<dbReference type="NCBIfam" id="TIGR03705">
    <property type="entry name" value="poly_P_kin"/>
    <property type="match status" value="1"/>
</dbReference>
<name>A0A942DVW5_9HYPH</name>
<comment type="catalytic activity">
    <reaction evidence="8 9">
        <text>[phosphate](n) + ATP = [phosphate](n+1) + ADP</text>
        <dbReference type="Rhea" id="RHEA:19573"/>
        <dbReference type="Rhea" id="RHEA-COMP:9859"/>
        <dbReference type="Rhea" id="RHEA-COMP:14280"/>
        <dbReference type="ChEBI" id="CHEBI:16838"/>
        <dbReference type="ChEBI" id="CHEBI:30616"/>
        <dbReference type="ChEBI" id="CHEBI:456216"/>
        <dbReference type="EC" id="2.7.4.1"/>
    </reaction>
</comment>
<dbReference type="GO" id="GO:0005524">
    <property type="term" value="F:ATP binding"/>
    <property type="evidence" value="ECO:0007669"/>
    <property type="project" value="UniProtKB-KW"/>
</dbReference>
<accession>A0A942DVW5</accession>
<dbReference type="GO" id="GO:0046872">
    <property type="term" value="F:metal ion binding"/>
    <property type="evidence" value="ECO:0007669"/>
    <property type="project" value="UniProtKB-KW"/>
</dbReference>
<evidence type="ECO:0000256" key="5">
    <source>
        <dbReference type="ARBA" id="ARBA00022777"/>
    </source>
</evidence>
<evidence type="ECO:0000259" key="13">
    <source>
        <dbReference type="Pfam" id="PF17941"/>
    </source>
</evidence>
<evidence type="ECO:0000256" key="4">
    <source>
        <dbReference type="ARBA" id="ARBA00022741"/>
    </source>
</evidence>
<keyword evidence="7 8" id="KW-0460">Magnesium</keyword>
<dbReference type="NCBIfam" id="NF003919">
    <property type="entry name" value="PRK05443.1-4"/>
    <property type="match status" value="1"/>
</dbReference>
<dbReference type="InterPro" id="IPR025198">
    <property type="entry name" value="PPK_N_dom"/>
</dbReference>
<dbReference type="CDD" id="cd09165">
    <property type="entry name" value="PLDc_PaPPK1_C1_like"/>
    <property type="match status" value="1"/>
</dbReference>
<evidence type="ECO:0000259" key="10">
    <source>
        <dbReference type="Pfam" id="PF02503"/>
    </source>
</evidence>
<evidence type="ECO:0000256" key="6">
    <source>
        <dbReference type="ARBA" id="ARBA00022840"/>
    </source>
</evidence>
<dbReference type="EC" id="2.7.4.1" evidence="8 9"/>
<evidence type="ECO:0000259" key="11">
    <source>
        <dbReference type="Pfam" id="PF13089"/>
    </source>
</evidence>
<evidence type="ECO:0000256" key="9">
    <source>
        <dbReference type="RuleBase" id="RU003800"/>
    </source>
</evidence>
<dbReference type="AlphaFoldDB" id="A0A942DVW5"/>
<comment type="PTM">
    <text evidence="8 9">An intermediate of this reaction is the autophosphorylated ppk in which a phosphate is covalently linked to a histidine residue through a N-P bond.</text>
</comment>
<evidence type="ECO:0000256" key="7">
    <source>
        <dbReference type="ARBA" id="ARBA00022842"/>
    </source>
</evidence>
<keyword evidence="2 8" id="KW-0808">Transferase</keyword>
<dbReference type="Pfam" id="PF02503">
    <property type="entry name" value="PP_kinase"/>
    <property type="match status" value="1"/>
</dbReference>
<organism evidence="14 15">
    <name type="scientific">Pseudaminobacter soli</name>
    <name type="common">ex Zhang et al. 2022</name>
    <dbReference type="NCBI Taxonomy" id="2831468"/>
    <lineage>
        <taxon>Bacteria</taxon>
        <taxon>Pseudomonadati</taxon>
        <taxon>Pseudomonadota</taxon>
        <taxon>Alphaproteobacteria</taxon>
        <taxon>Hyphomicrobiales</taxon>
        <taxon>Phyllobacteriaceae</taxon>
        <taxon>Pseudaminobacter</taxon>
    </lineage>
</organism>
<dbReference type="InterPro" id="IPR036830">
    <property type="entry name" value="PP_kinase_middle_dom_sf"/>
</dbReference>
<proteinExistence type="inferred from homology"/>
<dbReference type="Pfam" id="PF13089">
    <property type="entry name" value="PP_kinase_N"/>
    <property type="match status" value="1"/>
</dbReference>